<dbReference type="RefSeq" id="WP_004024652.1">
    <property type="nucleotide sequence ID" value="NZ_AWQU01000085.1"/>
</dbReference>
<dbReference type="GeneID" id="96866323"/>
<dbReference type="EMBL" id="AWQU01000085">
    <property type="protein sequence ID" value="KFB07340.1"/>
    <property type="molecule type" value="Genomic_DNA"/>
</dbReference>
<dbReference type="Gene3D" id="3.40.50.300">
    <property type="entry name" value="P-loop containing nucleotide triphosphate hydrolases"/>
    <property type="match status" value="1"/>
</dbReference>
<evidence type="ECO:0000259" key="1">
    <source>
        <dbReference type="Pfam" id="PF01695"/>
    </source>
</evidence>
<organism evidence="2 3">
    <name type="scientific">Malacoplasma iowae DK-CPA</name>
    <dbReference type="NCBI Taxonomy" id="1394179"/>
    <lineage>
        <taxon>Bacteria</taxon>
        <taxon>Bacillati</taxon>
        <taxon>Mycoplasmatota</taxon>
        <taxon>Mycoplasmoidales</taxon>
        <taxon>Mycoplasmoidaceae</taxon>
        <taxon>Malacoplasma</taxon>
    </lineage>
</organism>
<feature type="domain" description="IstB-like ATP-binding" evidence="1">
    <location>
        <begin position="162"/>
        <end position="321"/>
    </location>
</feature>
<dbReference type="InterPro" id="IPR027417">
    <property type="entry name" value="P-loop_NTPase"/>
</dbReference>
<dbReference type="InterPro" id="IPR002611">
    <property type="entry name" value="IstB_ATP-bd"/>
</dbReference>
<evidence type="ECO:0000313" key="2">
    <source>
        <dbReference type="EMBL" id="KFB07340.1"/>
    </source>
</evidence>
<accession>A0A084U304</accession>
<sequence>MLIKELQQFKKENENNSSLLSEEELLSIYKKEIEKVNQFPHFLILNLTEDEIRQYYFFFKEIMNQTVECMKLTDKCSNQLNVHLDVFRGDDNKLYFFYTKCVKMEKIFREKSYKEKYLYHYYSDTFLTDVKLDRKWIGNEVHATKNELIKLFQSKVKSGANTGIYIYGSFGIGKTYCCNAFANLFAEKLNKTICFIYIPDFVNMLKDGFNNPDKKIENSKILQNAQNADVLFLDDVGAEYATDWFYSNILLNLLNQRYANNKITYFNSNLSIDELEKKIKKSLKGDDSYLIAGRIIDRIKSLVNNNFILLKGDNMRHKKEKTND</sequence>
<dbReference type="PANTHER" id="PTHR30050">
    <property type="entry name" value="CHROMOSOMAL REPLICATION INITIATOR PROTEIN DNAA"/>
    <property type="match status" value="1"/>
</dbReference>
<evidence type="ECO:0000313" key="3">
    <source>
        <dbReference type="Proteomes" id="UP000028523"/>
    </source>
</evidence>
<dbReference type="SUPFAM" id="SSF52540">
    <property type="entry name" value="P-loop containing nucleoside triphosphate hydrolases"/>
    <property type="match status" value="1"/>
</dbReference>
<protein>
    <submittedName>
        <fullName evidence="2">Primosomal protein DnaI</fullName>
    </submittedName>
</protein>
<dbReference type="Pfam" id="PF01695">
    <property type="entry name" value="IstB_IS21"/>
    <property type="match status" value="1"/>
</dbReference>
<dbReference type="AlphaFoldDB" id="A0A084U304"/>
<gene>
    <name evidence="2" type="primary">dnaI</name>
    <name evidence="2" type="ORF">P271_172</name>
</gene>
<comment type="caution">
    <text evidence="2">The sequence shown here is derived from an EMBL/GenBank/DDBJ whole genome shotgun (WGS) entry which is preliminary data.</text>
</comment>
<name>A0A084U304_MALIO</name>
<dbReference type="CDD" id="cd00009">
    <property type="entry name" value="AAA"/>
    <property type="match status" value="1"/>
</dbReference>
<dbReference type="GO" id="GO:0006260">
    <property type="term" value="P:DNA replication"/>
    <property type="evidence" value="ECO:0007669"/>
    <property type="project" value="TreeGrafter"/>
</dbReference>
<keyword evidence="3" id="KW-1185">Reference proteome</keyword>
<dbReference type="PANTHER" id="PTHR30050:SF8">
    <property type="entry name" value="PRIMOSOMAL PROTEIN DNAI"/>
    <property type="match status" value="1"/>
</dbReference>
<reference evidence="2 3" key="1">
    <citation type="journal article" date="2014" name="PLoS ONE">
        <title>Reduction of Hydrogen Peroxide Accumulation and Toxicity by a Catalase from Mycoplasma iowae.</title>
        <authorList>
            <person name="Pritchard R.E."/>
            <person name="Prassinos A.J."/>
            <person name="Osborne J.D."/>
            <person name="Raviv Z."/>
            <person name="Balish M.F."/>
        </authorList>
    </citation>
    <scope>NUCLEOTIDE SEQUENCE [LARGE SCALE GENOMIC DNA]</scope>
    <source>
        <strain evidence="2 3">DK-CPA</strain>
    </source>
</reference>
<dbReference type="GO" id="GO:0005524">
    <property type="term" value="F:ATP binding"/>
    <property type="evidence" value="ECO:0007669"/>
    <property type="project" value="InterPro"/>
</dbReference>
<proteinExistence type="predicted"/>
<dbReference type="Proteomes" id="UP000028523">
    <property type="component" value="Unassembled WGS sequence"/>
</dbReference>